<dbReference type="OrthoDB" id="4259138at2759"/>
<proteinExistence type="predicted"/>
<gene>
    <name evidence="1" type="ORF">THAR02_07366</name>
</gene>
<dbReference type="OMA" id="FFIAHMF"/>
<reference evidence="2" key="1">
    <citation type="journal article" date="2015" name="Genome Announc.">
        <title>Draft whole-genome sequence of the biocontrol agent Trichoderma harzianum T6776.</title>
        <authorList>
            <person name="Baroncelli R."/>
            <person name="Piaggeschi G."/>
            <person name="Fiorini L."/>
            <person name="Bertolini E."/>
            <person name="Zapparata A."/>
            <person name="Pe M.E."/>
            <person name="Sarrocco S."/>
            <person name="Vannacci G."/>
        </authorList>
    </citation>
    <scope>NUCLEOTIDE SEQUENCE [LARGE SCALE GENOMIC DNA]</scope>
    <source>
        <strain evidence="2">T6776</strain>
    </source>
</reference>
<dbReference type="AlphaFoldDB" id="A0A0F9X5U1"/>
<name>A0A0F9X5U1_TRIHA</name>
<dbReference type="Proteomes" id="UP000034112">
    <property type="component" value="Unassembled WGS sequence"/>
</dbReference>
<organism evidence="1 2">
    <name type="scientific">Trichoderma harzianum</name>
    <name type="common">Hypocrea lixii</name>
    <dbReference type="NCBI Taxonomy" id="5544"/>
    <lineage>
        <taxon>Eukaryota</taxon>
        <taxon>Fungi</taxon>
        <taxon>Dikarya</taxon>
        <taxon>Ascomycota</taxon>
        <taxon>Pezizomycotina</taxon>
        <taxon>Sordariomycetes</taxon>
        <taxon>Hypocreomycetidae</taxon>
        <taxon>Hypocreales</taxon>
        <taxon>Hypocreaceae</taxon>
        <taxon>Trichoderma</taxon>
    </lineage>
</organism>
<sequence>MAKLFFHLGLFPVLFSVLVYTVLGAAPTLDKLFIIQGGTANGGCDAYTATMNNWLIEINYALQTTLAAIDKYETEPKVRAAFTTFFGVKETAKATTGVTNIRSMSIFLIPRILTGLTLRLEIFQWVYNFFSFALQDDGTPWYPIDNSRYIFCDSTWLIEQTQADTAKDYQGNGIIDKNGDLVPIESIPGYKTAIGTKAGNKIWWSGEYAPFNGYYFSPTGADYCSNPKSLGLTSFIQELEVNTNTGTLKGRRQVEDIIICPSSFTTSAPNSFTAGDALISAGTGLDTVLPKSATLLHESFHNLFGTTGQYGFLQTGEECRCSVFMYANVYDTDSAWADNLMTCISWANVNAVKGARKNPENYVFFAAHMFYLYGTASQGISKNWDFEIIEEANGDKKFGAKAP</sequence>
<comment type="caution">
    <text evidence="1">The sequence shown here is derived from an EMBL/GenBank/DDBJ whole genome shotgun (WGS) entry which is preliminary data.</text>
</comment>
<accession>A0A0F9X5U1</accession>
<dbReference type="EMBL" id="JOKZ01000247">
    <property type="protein sequence ID" value="KKP00526.1"/>
    <property type="molecule type" value="Genomic_DNA"/>
</dbReference>
<protein>
    <submittedName>
        <fullName evidence="1">Uncharacterized protein</fullName>
    </submittedName>
</protein>
<evidence type="ECO:0000313" key="2">
    <source>
        <dbReference type="Proteomes" id="UP000034112"/>
    </source>
</evidence>
<evidence type="ECO:0000313" key="1">
    <source>
        <dbReference type="EMBL" id="KKP00526.1"/>
    </source>
</evidence>